<dbReference type="InterPro" id="IPR036691">
    <property type="entry name" value="Endo/exonu/phosph_ase_sf"/>
</dbReference>
<dbReference type="AlphaFoldDB" id="A0A6A2YVS4"/>
<name>A0A6A2YVS4_HIBSY</name>
<gene>
    <name evidence="2" type="ORF">F3Y22_tig00111207pilonHSYRG00185</name>
</gene>
<reference evidence="2" key="1">
    <citation type="submission" date="2019-09" db="EMBL/GenBank/DDBJ databases">
        <title>Draft genome information of white flower Hibiscus syriacus.</title>
        <authorList>
            <person name="Kim Y.-M."/>
        </authorList>
    </citation>
    <scope>NUCLEOTIDE SEQUENCE [LARGE SCALE GENOMIC DNA]</scope>
    <source>
        <strain evidence="2">YM2019G1</strain>
    </source>
</reference>
<feature type="region of interest" description="Disordered" evidence="1">
    <location>
        <begin position="69"/>
        <end position="108"/>
    </location>
</feature>
<proteinExistence type="predicted"/>
<protein>
    <submittedName>
        <fullName evidence="2">Uncharacterized protein</fullName>
    </submittedName>
</protein>
<evidence type="ECO:0000256" key="1">
    <source>
        <dbReference type="SAM" id="MobiDB-lite"/>
    </source>
</evidence>
<comment type="caution">
    <text evidence="2">The sequence shown here is derived from an EMBL/GenBank/DDBJ whole genome shotgun (WGS) entry which is preliminary data.</text>
</comment>
<keyword evidence="3" id="KW-1185">Reference proteome</keyword>
<dbReference type="SUPFAM" id="SSF56219">
    <property type="entry name" value="DNase I-like"/>
    <property type="match status" value="1"/>
</dbReference>
<dbReference type="PANTHER" id="PTHR33710">
    <property type="entry name" value="BNAC02G09200D PROTEIN"/>
    <property type="match status" value="1"/>
</dbReference>
<dbReference type="EMBL" id="VEPZ02001268">
    <property type="protein sequence ID" value="KAE8683493.1"/>
    <property type="molecule type" value="Genomic_DNA"/>
</dbReference>
<evidence type="ECO:0000313" key="2">
    <source>
        <dbReference type="EMBL" id="KAE8683493.1"/>
    </source>
</evidence>
<dbReference type="PANTHER" id="PTHR33710:SF64">
    <property type="entry name" value="ENDONUCLEASE_EXONUCLEASE_PHOSPHATASE DOMAIN-CONTAINING PROTEIN"/>
    <property type="match status" value="1"/>
</dbReference>
<accession>A0A6A2YVS4</accession>
<dbReference type="Gene3D" id="3.60.10.10">
    <property type="entry name" value="Endonuclease/exonuclease/phosphatase"/>
    <property type="match status" value="1"/>
</dbReference>
<feature type="compositionally biased region" description="Basic and acidic residues" evidence="1">
    <location>
        <begin position="86"/>
        <end position="97"/>
    </location>
</feature>
<dbReference type="Proteomes" id="UP000436088">
    <property type="component" value="Unassembled WGS sequence"/>
</dbReference>
<organism evidence="2 3">
    <name type="scientific">Hibiscus syriacus</name>
    <name type="common">Rose of Sharon</name>
    <dbReference type="NCBI Taxonomy" id="106335"/>
    <lineage>
        <taxon>Eukaryota</taxon>
        <taxon>Viridiplantae</taxon>
        <taxon>Streptophyta</taxon>
        <taxon>Embryophyta</taxon>
        <taxon>Tracheophyta</taxon>
        <taxon>Spermatophyta</taxon>
        <taxon>Magnoliopsida</taxon>
        <taxon>eudicotyledons</taxon>
        <taxon>Gunneridae</taxon>
        <taxon>Pentapetalae</taxon>
        <taxon>rosids</taxon>
        <taxon>malvids</taxon>
        <taxon>Malvales</taxon>
        <taxon>Malvaceae</taxon>
        <taxon>Malvoideae</taxon>
        <taxon>Hibiscus</taxon>
    </lineage>
</organism>
<sequence length="657" mass="72999">MLCCWFGVFIDPFLCPFDQLKEGSPVSHQDYDGDSVKRGKSGFGRWFSTAVTHVPQFSIMSEMVGRLKNEGEESSHNQNAGQVGKGSEDSVIRDAVENPKPGPMQNNDRIIKDLSGSGFKDKVLSVAERKRRDCAMKKNKVKISDLSSSELSGRYLFDSDLKNRWVAASKEVEKTLALGRKLGIQVIGAERALPLLVRNYKVEMVLLQETKKDSLGSMEFNEFILNCNIVDLHMRGKKFTWFGLGNKRSRLDRLLIDERWLLEDTNVVQLGLKRSVSDHVPMLVTNGELDWSPRPFQFINDWLNLMKLLKLLENFHKTGKLPRSLNTSFISLIPKVDNPSEMGVSFDGIGKDGVRSHLEILDLGLHFLGQSFNSSQRIPQKSSVWERPLIGGTTLPVLIYHSAEALHQLFIQAESPGAIDGIRDITPNQIFFSSLASKVEELASGCGCKVGYLLFTYLGIPLGADSQRLLARDSHEGVSFVQGMGLESIDCHCCWCESCVEELITLFFGKSQCQIEMCIAGVIAAATWNVWLNRNEIVFKGEEALKDNLLVNEEIWWENPRICLSCVHPSMPCSLLFAPSLVFEIAGVASRGVGDFGGVCRSASGEIKPILSGSVLDASFDIAVLFGTKSACDIFVEAVWLGKSNLVVDFHSFLVQN</sequence>
<evidence type="ECO:0000313" key="3">
    <source>
        <dbReference type="Proteomes" id="UP000436088"/>
    </source>
</evidence>